<evidence type="ECO:0000313" key="1">
    <source>
        <dbReference type="EMBL" id="TVP40603.1"/>
    </source>
</evidence>
<gene>
    <name evidence="1" type="ORF">NARC_70185</name>
</gene>
<dbReference type="AlphaFoldDB" id="A0A557SVI7"/>
<evidence type="ECO:0000313" key="2">
    <source>
        <dbReference type="Proteomes" id="UP000315289"/>
    </source>
</evidence>
<keyword evidence="2" id="KW-1185">Reference proteome</keyword>
<organism evidence="1 2">
    <name type="scientific">Candidatus Nitrosocosmicus arcticus</name>
    <dbReference type="NCBI Taxonomy" id="2035267"/>
    <lineage>
        <taxon>Archaea</taxon>
        <taxon>Nitrososphaerota</taxon>
        <taxon>Nitrososphaeria</taxon>
        <taxon>Nitrososphaerales</taxon>
        <taxon>Nitrososphaeraceae</taxon>
        <taxon>Candidatus Nitrosocosmicus</taxon>
    </lineage>
</organism>
<accession>A0A557SVI7</accession>
<proteinExistence type="predicted"/>
<reference evidence="1 2" key="1">
    <citation type="journal article" date="2019" name="Front. Microbiol.">
        <title>Ammonia Oxidation by the Arctic Terrestrial Thaumarchaeote Candidatus Nitrosocosmicus arcticus Is Stimulated by Increasing Temperatures.</title>
        <authorList>
            <person name="Alves R.J.E."/>
            <person name="Kerou M."/>
            <person name="Zappe A."/>
            <person name="Bittner R."/>
            <person name="Abby S.S."/>
            <person name="Schmidt H.A."/>
            <person name="Pfeifer K."/>
            <person name="Schleper C."/>
        </authorList>
    </citation>
    <scope>NUCLEOTIDE SEQUENCE [LARGE SCALE GENOMIC DNA]</scope>
    <source>
        <strain evidence="1 2">Kfb</strain>
    </source>
</reference>
<name>A0A557SVI7_9ARCH</name>
<protein>
    <submittedName>
        <fullName evidence="1">Uncharacterized protein</fullName>
    </submittedName>
</protein>
<dbReference type="EMBL" id="VOAH01000007">
    <property type="protein sequence ID" value="TVP40603.1"/>
    <property type="molecule type" value="Genomic_DNA"/>
</dbReference>
<comment type="caution">
    <text evidence="1">The sequence shown here is derived from an EMBL/GenBank/DDBJ whole genome shotgun (WGS) entry which is preliminary data.</text>
</comment>
<sequence>MWHCLVFKITNSVITYTTVDSFSPLQHSLVAIKISEIRNKSYIIWIRALILPFPSIVDKFEIRFFWLNKIVKEINKGVLYKLLSIWLIRLTKDLFLRLW</sequence>
<dbReference type="Proteomes" id="UP000315289">
    <property type="component" value="Unassembled WGS sequence"/>
</dbReference>